<dbReference type="Pfam" id="PF12804">
    <property type="entry name" value="NTP_transf_3"/>
    <property type="match status" value="1"/>
</dbReference>
<comment type="catalytic activity">
    <reaction evidence="4">
        <text>N-acetyl-alpha-D-glucosamine 1-phosphate + UTP + H(+) = UDP-N-acetyl-alpha-D-glucosamine + diphosphate</text>
        <dbReference type="Rhea" id="RHEA:13509"/>
        <dbReference type="ChEBI" id="CHEBI:15378"/>
        <dbReference type="ChEBI" id="CHEBI:33019"/>
        <dbReference type="ChEBI" id="CHEBI:46398"/>
        <dbReference type="ChEBI" id="CHEBI:57705"/>
        <dbReference type="ChEBI" id="CHEBI:57776"/>
        <dbReference type="EC" id="2.7.7.23"/>
    </reaction>
</comment>
<reference evidence="6" key="1">
    <citation type="submission" date="2021-01" db="EMBL/GenBank/DDBJ databases">
        <authorList>
            <person name="Corre E."/>
            <person name="Pelletier E."/>
            <person name="Niang G."/>
            <person name="Scheremetjew M."/>
            <person name="Finn R."/>
            <person name="Kale V."/>
            <person name="Holt S."/>
            <person name="Cochrane G."/>
            <person name="Meng A."/>
            <person name="Brown T."/>
            <person name="Cohen L."/>
        </authorList>
    </citation>
    <scope>NUCLEOTIDE SEQUENCE</scope>
    <source>
        <strain evidence="6">CCMP3278</strain>
    </source>
</reference>
<evidence type="ECO:0000259" key="5">
    <source>
        <dbReference type="Pfam" id="PF12804"/>
    </source>
</evidence>
<gene>
    <name evidence="6" type="ORF">TOLI1172_LOCUS7878</name>
</gene>
<dbReference type="PANTHER" id="PTHR43584:SF3">
    <property type="entry name" value="BIFUNCTIONAL PROTEIN GLMU"/>
    <property type="match status" value="1"/>
</dbReference>
<organism evidence="6">
    <name type="scientific">Timspurckia oligopyrenoides</name>
    <dbReference type="NCBI Taxonomy" id="708627"/>
    <lineage>
        <taxon>Eukaryota</taxon>
        <taxon>Rhodophyta</taxon>
        <taxon>Bangiophyceae</taxon>
        <taxon>Porphyridiales</taxon>
        <taxon>Porphyridiaceae</taxon>
        <taxon>Timspurckia</taxon>
    </lineage>
</organism>
<sequence length="332" mass="37098">METLSLGMYVNDKISKDDGTYSDEIYKLNTHQSKSVFDSMLNESQAFCVLLAAGQGSRFVSDTPKVLHPFCGKPLLVHALLAAKNARIPVVVVVSNTNAHNVIQTISSFVRIDRDGILFCEQPEQLGTGHAVYMARTVVPDTFRGDLIVSYADNPGVDSDLFSQLRAFHKNERDKLGDSYFATILTGSRAAVGLGADAYGRIVRSRLEMNRVIDIVEKKQIDAMPPESFRIYSEDNNSRWTKDELFNIDEFNSGIVIAKSDLYFKVLSEIKPSQTRKEPPKYEYYATDFVSYSSNSHCVGALQLPNDQLSKLEGANTLSELLQLEQKFLTIL</sequence>
<dbReference type="EMBL" id="HBFP01010941">
    <property type="protein sequence ID" value="CAD8823480.1"/>
    <property type="molecule type" value="Transcribed_RNA"/>
</dbReference>
<dbReference type="SUPFAM" id="SSF53448">
    <property type="entry name" value="Nucleotide-diphospho-sugar transferases"/>
    <property type="match status" value="1"/>
</dbReference>
<keyword evidence="2" id="KW-0808">Transferase</keyword>
<dbReference type="AlphaFoldDB" id="A0A7S0ZJ50"/>
<dbReference type="GO" id="GO:0003977">
    <property type="term" value="F:UDP-N-acetylglucosamine diphosphorylase activity"/>
    <property type="evidence" value="ECO:0007669"/>
    <property type="project" value="UniProtKB-EC"/>
</dbReference>
<dbReference type="InterPro" id="IPR025877">
    <property type="entry name" value="MobA-like_NTP_Trfase"/>
</dbReference>
<evidence type="ECO:0000256" key="2">
    <source>
        <dbReference type="ARBA" id="ARBA00022679"/>
    </source>
</evidence>
<dbReference type="InterPro" id="IPR029044">
    <property type="entry name" value="Nucleotide-diphossugar_trans"/>
</dbReference>
<protein>
    <recommendedName>
        <fullName evidence="1">UDP-N-acetylglucosamine diphosphorylase</fullName>
        <ecNumber evidence="1">2.7.7.23</ecNumber>
    </recommendedName>
</protein>
<evidence type="ECO:0000256" key="3">
    <source>
        <dbReference type="ARBA" id="ARBA00022695"/>
    </source>
</evidence>
<dbReference type="InterPro" id="IPR050065">
    <property type="entry name" value="GlmU-like"/>
</dbReference>
<accession>A0A7S0ZJ50</accession>
<evidence type="ECO:0000256" key="4">
    <source>
        <dbReference type="ARBA" id="ARBA00048493"/>
    </source>
</evidence>
<dbReference type="EC" id="2.7.7.23" evidence="1"/>
<keyword evidence="3" id="KW-0548">Nucleotidyltransferase</keyword>
<dbReference type="Gene3D" id="3.90.550.10">
    <property type="entry name" value="Spore Coat Polysaccharide Biosynthesis Protein SpsA, Chain A"/>
    <property type="match status" value="1"/>
</dbReference>
<dbReference type="PANTHER" id="PTHR43584">
    <property type="entry name" value="NUCLEOTIDYL TRANSFERASE"/>
    <property type="match status" value="1"/>
</dbReference>
<feature type="domain" description="MobA-like NTP transferase" evidence="5">
    <location>
        <begin position="48"/>
        <end position="173"/>
    </location>
</feature>
<evidence type="ECO:0000256" key="1">
    <source>
        <dbReference type="ARBA" id="ARBA00012457"/>
    </source>
</evidence>
<evidence type="ECO:0000313" key="6">
    <source>
        <dbReference type="EMBL" id="CAD8823480.1"/>
    </source>
</evidence>
<proteinExistence type="predicted"/>
<name>A0A7S0ZJ50_9RHOD</name>